<dbReference type="RefSeq" id="WP_092525495.1">
    <property type="nucleotide sequence ID" value="NZ_FNCI01000006.1"/>
</dbReference>
<dbReference type="GO" id="GO:0022857">
    <property type="term" value="F:transmembrane transporter activity"/>
    <property type="evidence" value="ECO:0007669"/>
    <property type="project" value="InterPro"/>
</dbReference>
<dbReference type="OrthoDB" id="9055647at2"/>
<keyword evidence="5 8" id="KW-0812">Transmembrane</keyword>
<keyword evidence="10" id="KW-1185">Reference proteome</keyword>
<keyword evidence="6 8" id="KW-1133">Transmembrane helix</keyword>
<name>A0A1G7S8V3_9GAMM</name>
<dbReference type="PANTHER" id="PTHR30472:SF1">
    <property type="entry name" value="FE(3+) DICITRATE TRANSPORT SYSTEM PERMEASE PROTEIN FECC-RELATED"/>
    <property type="match status" value="1"/>
</dbReference>
<dbReference type="EMBL" id="FNCI01000006">
    <property type="protein sequence ID" value="SDG19374.1"/>
    <property type="molecule type" value="Genomic_DNA"/>
</dbReference>
<evidence type="ECO:0000256" key="6">
    <source>
        <dbReference type="ARBA" id="ARBA00022989"/>
    </source>
</evidence>
<dbReference type="InterPro" id="IPR000522">
    <property type="entry name" value="ABC_transptr_permease_BtuC"/>
</dbReference>
<gene>
    <name evidence="9" type="ORF">SAMN05216571_10624</name>
</gene>
<keyword evidence="3" id="KW-0813">Transport</keyword>
<feature type="transmembrane region" description="Helical" evidence="8">
    <location>
        <begin position="296"/>
        <end position="317"/>
    </location>
</feature>
<dbReference type="Proteomes" id="UP000198641">
    <property type="component" value="Unassembled WGS sequence"/>
</dbReference>
<feature type="transmembrane region" description="Helical" evidence="8">
    <location>
        <begin position="251"/>
        <end position="284"/>
    </location>
</feature>
<evidence type="ECO:0000256" key="4">
    <source>
        <dbReference type="ARBA" id="ARBA00022475"/>
    </source>
</evidence>
<sequence length="349" mass="34962">MATTSEDDAPCDERRRPLVVPGLWLLGALCLLCLASLVIGAGEVGPLASLATLAGHPLGAAAASDEARFVILELRGPRTLIGLAVGAALGVAGALLQTVARNPLAEPGLLGVSAGSAFAIALALVLGASAATLRVSVAQLGALAGCAGVLAAGRLSALGQDPVRLVLTGAVLSGLLGALTSLLLMMDQRAADEIRFWLVGSLAGRRLSDLQAILPSLSLAAVITLSIARPLSALALGERVAVGLGHHPSRVRLLAIAVVALLVGAATAVAGPIAFVGLVVPFAARALAGPDIRRTLWLALLLGPIVVIAADIVARLAVRPSELSLGVITALIGAPVLVAVVRSRRLPSL</sequence>
<dbReference type="SUPFAM" id="SSF81345">
    <property type="entry name" value="ABC transporter involved in vitamin B12 uptake, BtuC"/>
    <property type="match status" value="1"/>
</dbReference>
<accession>A0A1G7S8V3</accession>
<protein>
    <submittedName>
        <fullName evidence="9">Iron complex transport system permease protein</fullName>
    </submittedName>
</protein>
<keyword evidence="7 8" id="KW-0472">Membrane</keyword>
<evidence type="ECO:0000256" key="7">
    <source>
        <dbReference type="ARBA" id="ARBA00023136"/>
    </source>
</evidence>
<evidence type="ECO:0000256" key="2">
    <source>
        <dbReference type="ARBA" id="ARBA00007935"/>
    </source>
</evidence>
<dbReference type="STRING" id="284577.SAMN05216571_10624"/>
<feature type="transmembrane region" description="Helical" evidence="8">
    <location>
        <begin position="140"/>
        <end position="159"/>
    </location>
</feature>
<comment type="subcellular location">
    <subcellularLocation>
        <location evidence="1">Cell membrane</location>
        <topology evidence="1">Multi-pass membrane protein</topology>
    </subcellularLocation>
</comment>
<feature type="transmembrane region" description="Helical" evidence="8">
    <location>
        <begin position="165"/>
        <end position="185"/>
    </location>
</feature>
<dbReference type="AlphaFoldDB" id="A0A1G7S8V3"/>
<keyword evidence="4" id="KW-1003">Cell membrane</keyword>
<organism evidence="9 10">
    <name type="scientific">Onishia taeanensis</name>
    <dbReference type="NCBI Taxonomy" id="284577"/>
    <lineage>
        <taxon>Bacteria</taxon>
        <taxon>Pseudomonadati</taxon>
        <taxon>Pseudomonadota</taxon>
        <taxon>Gammaproteobacteria</taxon>
        <taxon>Oceanospirillales</taxon>
        <taxon>Halomonadaceae</taxon>
        <taxon>Onishia</taxon>
    </lineage>
</organism>
<evidence type="ECO:0000313" key="10">
    <source>
        <dbReference type="Proteomes" id="UP000198641"/>
    </source>
</evidence>
<dbReference type="Gene3D" id="1.10.3470.10">
    <property type="entry name" value="ABC transporter involved in vitamin B12 uptake, BtuC"/>
    <property type="match status" value="1"/>
</dbReference>
<dbReference type="PANTHER" id="PTHR30472">
    <property type="entry name" value="FERRIC ENTEROBACTIN TRANSPORT SYSTEM PERMEASE PROTEIN"/>
    <property type="match status" value="1"/>
</dbReference>
<evidence type="ECO:0000256" key="8">
    <source>
        <dbReference type="SAM" id="Phobius"/>
    </source>
</evidence>
<dbReference type="InterPro" id="IPR037294">
    <property type="entry name" value="ABC_BtuC-like"/>
</dbReference>
<evidence type="ECO:0000313" key="9">
    <source>
        <dbReference type="EMBL" id="SDG19374.1"/>
    </source>
</evidence>
<feature type="transmembrane region" description="Helical" evidence="8">
    <location>
        <begin position="112"/>
        <end position="133"/>
    </location>
</feature>
<proteinExistence type="inferred from homology"/>
<dbReference type="Pfam" id="PF01032">
    <property type="entry name" value="FecCD"/>
    <property type="match status" value="1"/>
</dbReference>
<dbReference type="CDD" id="cd06550">
    <property type="entry name" value="TM_ABC_iron-siderophores_like"/>
    <property type="match status" value="1"/>
</dbReference>
<dbReference type="GO" id="GO:0005886">
    <property type="term" value="C:plasma membrane"/>
    <property type="evidence" value="ECO:0007669"/>
    <property type="project" value="UniProtKB-SubCell"/>
</dbReference>
<reference evidence="9 10" key="1">
    <citation type="submission" date="2016-10" db="EMBL/GenBank/DDBJ databases">
        <authorList>
            <person name="de Groot N.N."/>
        </authorList>
    </citation>
    <scope>NUCLEOTIDE SEQUENCE [LARGE SCALE GENOMIC DNA]</scope>
    <source>
        <strain evidence="9 10">BH539</strain>
    </source>
</reference>
<comment type="similarity">
    <text evidence="2">Belongs to the binding-protein-dependent transport system permease family. FecCD subfamily.</text>
</comment>
<evidence type="ECO:0000256" key="5">
    <source>
        <dbReference type="ARBA" id="ARBA00022692"/>
    </source>
</evidence>
<evidence type="ECO:0000256" key="3">
    <source>
        <dbReference type="ARBA" id="ARBA00022448"/>
    </source>
</evidence>
<dbReference type="GO" id="GO:0033214">
    <property type="term" value="P:siderophore-iron import into cell"/>
    <property type="evidence" value="ECO:0007669"/>
    <property type="project" value="TreeGrafter"/>
</dbReference>
<feature type="transmembrane region" description="Helical" evidence="8">
    <location>
        <begin position="323"/>
        <end position="341"/>
    </location>
</feature>
<feature type="transmembrane region" description="Helical" evidence="8">
    <location>
        <begin position="23"/>
        <end position="41"/>
    </location>
</feature>
<evidence type="ECO:0000256" key="1">
    <source>
        <dbReference type="ARBA" id="ARBA00004651"/>
    </source>
</evidence>
<feature type="transmembrane region" description="Helical" evidence="8">
    <location>
        <begin position="79"/>
        <end position="100"/>
    </location>
</feature>